<evidence type="ECO:0000256" key="3">
    <source>
        <dbReference type="ARBA" id="ARBA00022692"/>
    </source>
</evidence>
<protein>
    <submittedName>
        <fullName evidence="6">G protein-coupled receptor</fullName>
    </submittedName>
</protein>
<dbReference type="InterPro" id="IPR050920">
    <property type="entry name" value="Nematode_rcpt-like_delta"/>
</dbReference>
<dbReference type="PANTHER" id="PTHR22945">
    <property type="entry name" value="SERPENTINE RECEPTOR, CLASS D DELTA"/>
    <property type="match status" value="1"/>
</dbReference>
<dbReference type="PANTHER" id="PTHR22945:SF40">
    <property type="entry name" value="SERPENTINE RECEPTOR, CLASS D (DELTA)-RELATED"/>
    <property type="match status" value="1"/>
</dbReference>
<dbReference type="InterPro" id="IPR019421">
    <property type="entry name" value="7TM_GPCR_serpentine_rcpt_Srd"/>
</dbReference>
<keyword evidence="7" id="KW-1185">Reference proteome</keyword>
<comment type="subcellular location">
    <subcellularLocation>
        <location evidence="1">Membrane</location>
        <topology evidence="1">Multi-pass membrane protein</topology>
    </subcellularLocation>
</comment>
<evidence type="ECO:0000313" key="6">
    <source>
        <dbReference type="EnsemblMetazoa" id="PPA40667.1"/>
    </source>
</evidence>
<evidence type="ECO:0000256" key="1">
    <source>
        <dbReference type="ARBA" id="ARBA00004141"/>
    </source>
</evidence>
<accession>A0A2A6C2R5</accession>
<dbReference type="AlphaFoldDB" id="A0A2A6C2R5"/>
<evidence type="ECO:0000256" key="2">
    <source>
        <dbReference type="ARBA" id="ARBA00009166"/>
    </source>
</evidence>
<reference evidence="6" key="2">
    <citation type="submission" date="2022-06" db="UniProtKB">
        <authorList>
            <consortium name="EnsemblMetazoa"/>
        </authorList>
    </citation>
    <scope>IDENTIFICATION</scope>
    <source>
        <strain evidence="6">PS312</strain>
    </source>
</reference>
<sequence length="210" mass="23393">MVRSGTPNANTVYGIIFVVVSTNLIVMVFCSRADLSDSTDLLQKLSVMKVSVDIDFIYIDVEAILCTLWVTVPFLPAYTIIAMVLYKIGRSLKDATKKMSTRTKEAHTEIIKGLVLQSCLPAIDVVAITVYALSLVYGWASDVVGYSVLMCAKFVCSLHPFISLYFIRHYRVTIWNFMRTGKATTPINSHISQTDVARKNKSVVKKASNH</sequence>
<keyword evidence="4" id="KW-1133">Transmembrane helix</keyword>
<name>A0A2A6C2R5_PRIPA</name>
<dbReference type="EnsemblMetazoa" id="PPA40667.1">
    <property type="protein sequence ID" value="PPA40667.1"/>
    <property type="gene ID" value="WBGene00279036"/>
</dbReference>
<dbReference type="Proteomes" id="UP000005239">
    <property type="component" value="Unassembled WGS sequence"/>
</dbReference>
<organism evidence="6 7">
    <name type="scientific">Pristionchus pacificus</name>
    <name type="common">Parasitic nematode worm</name>
    <dbReference type="NCBI Taxonomy" id="54126"/>
    <lineage>
        <taxon>Eukaryota</taxon>
        <taxon>Metazoa</taxon>
        <taxon>Ecdysozoa</taxon>
        <taxon>Nematoda</taxon>
        <taxon>Chromadorea</taxon>
        <taxon>Rhabditida</taxon>
        <taxon>Rhabditina</taxon>
        <taxon>Diplogasteromorpha</taxon>
        <taxon>Diplogasteroidea</taxon>
        <taxon>Neodiplogasteridae</taxon>
        <taxon>Pristionchus</taxon>
    </lineage>
</organism>
<dbReference type="SUPFAM" id="SSF81321">
    <property type="entry name" value="Family A G protein-coupled receptor-like"/>
    <property type="match status" value="1"/>
</dbReference>
<evidence type="ECO:0000256" key="4">
    <source>
        <dbReference type="ARBA" id="ARBA00022989"/>
    </source>
</evidence>
<proteinExistence type="inferred from homology"/>
<keyword evidence="5" id="KW-0472">Membrane</keyword>
<reference evidence="7" key="1">
    <citation type="journal article" date="2008" name="Nat. Genet.">
        <title>The Pristionchus pacificus genome provides a unique perspective on nematode lifestyle and parasitism.</title>
        <authorList>
            <person name="Dieterich C."/>
            <person name="Clifton S.W."/>
            <person name="Schuster L.N."/>
            <person name="Chinwalla A."/>
            <person name="Delehaunty K."/>
            <person name="Dinkelacker I."/>
            <person name="Fulton L."/>
            <person name="Fulton R."/>
            <person name="Godfrey J."/>
            <person name="Minx P."/>
            <person name="Mitreva M."/>
            <person name="Roeseler W."/>
            <person name="Tian H."/>
            <person name="Witte H."/>
            <person name="Yang S.P."/>
            <person name="Wilson R.K."/>
            <person name="Sommer R.J."/>
        </authorList>
    </citation>
    <scope>NUCLEOTIDE SEQUENCE [LARGE SCALE GENOMIC DNA]</scope>
    <source>
        <strain evidence="7">PS312</strain>
    </source>
</reference>
<evidence type="ECO:0000256" key="5">
    <source>
        <dbReference type="ARBA" id="ARBA00023136"/>
    </source>
</evidence>
<comment type="similarity">
    <text evidence="2">Belongs to the nematode receptor-like protein srd family.</text>
</comment>
<dbReference type="Pfam" id="PF10317">
    <property type="entry name" value="7TM_GPCR_Srd"/>
    <property type="match status" value="1"/>
</dbReference>
<keyword evidence="3" id="KW-0812">Transmembrane</keyword>
<accession>A0A8R1UWM7</accession>
<dbReference type="GO" id="GO:0016020">
    <property type="term" value="C:membrane"/>
    <property type="evidence" value="ECO:0007669"/>
    <property type="project" value="UniProtKB-SubCell"/>
</dbReference>
<gene>
    <name evidence="6" type="primary">WBGene00279036</name>
</gene>
<evidence type="ECO:0000313" key="7">
    <source>
        <dbReference type="Proteomes" id="UP000005239"/>
    </source>
</evidence>